<evidence type="ECO:0000313" key="3">
    <source>
        <dbReference type="Proteomes" id="UP000324974"/>
    </source>
</evidence>
<reference evidence="3" key="1">
    <citation type="submission" date="2019-08" db="EMBL/GenBank/DDBJ databases">
        <title>Limnoglobus roseus gen. nov., sp. nov., a novel freshwater planctomycete with a giant genome from the family Gemmataceae.</title>
        <authorList>
            <person name="Kulichevskaya I.S."/>
            <person name="Naumoff D.G."/>
            <person name="Miroshnikov K."/>
            <person name="Ivanova A."/>
            <person name="Philippov D.A."/>
            <person name="Hakobyan A."/>
            <person name="Rijpstra I.C."/>
            <person name="Sinninghe Damste J.S."/>
            <person name="Liesack W."/>
            <person name="Dedysh S.N."/>
        </authorList>
    </citation>
    <scope>NUCLEOTIDE SEQUENCE [LARGE SCALE GENOMIC DNA]</scope>
    <source>
        <strain evidence="3">PX52</strain>
    </source>
</reference>
<feature type="domain" description="Na+-translocating membrane potential-generating system MpsC" evidence="1">
    <location>
        <begin position="8"/>
        <end position="111"/>
    </location>
</feature>
<organism evidence="2 3">
    <name type="scientific">Limnoglobus roseus</name>
    <dbReference type="NCBI Taxonomy" id="2598579"/>
    <lineage>
        <taxon>Bacteria</taxon>
        <taxon>Pseudomonadati</taxon>
        <taxon>Planctomycetota</taxon>
        <taxon>Planctomycetia</taxon>
        <taxon>Gemmatales</taxon>
        <taxon>Gemmataceae</taxon>
        <taxon>Limnoglobus</taxon>
    </lineage>
</organism>
<name>A0A5C1AKX7_9BACT</name>
<proteinExistence type="predicted"/>
<dbReference type="Pfam" id="PF10057">
    <property type="entry name" value="MpsC"/>
    <property type="match status" value="1"/>
</dbReference>
<protein>
    <recommendedName>
        <fullName evidence="1">Na+-translocating membrane potential-generating system MpsC domain-containing protein</fullName>
    </recommendedName>
</protein>
<dbReference type="KEGG" id="lrs:PX52LOC_06962"/>
<dbReference type="Proteomes" id="UP000324974">
    <property type="component" value="Chromosome"/>
</dbReference>
<dbReference type="RefSeq" id="WP_149114224.1">
    <property type="nucleotide sequence ID" value="NZ_CP042425.1"/>
</dbReference>
<dbReference type="EMBL" id="CP042425">
    <property type="protein sequence ID" value="QEL19881.1"/>
    <property type="molecule type" value="Genomic_DNA"/>
</dbReference>
<evidence type="ECO:0000259" key="1">
    <source>
        <dbReference type="Pfam" id="PF10057"/>
    </source>
</evidence>
<accession>A0A5C1AKX7</accession>
<keyword evidence="3" id="KW-1185">Reference proteome</keyword>
<gene>
    <name evidence="2" type="ORF">PX52LOC_06962</name>
</gene>
<dbReference type="AlphaFoldDB" id="A0A5C1AKX7"/>
<sequence length="144" mass="15141">MTTPERTKAQQIATAAAEFEKARTGHSPTSVTVVLSGETLVITLHGAMSPAERALAVTPTGAAEIQAYRRKLFDTAADAFRARIKEITGVEVRETAAEVEPKTGTVVTVFTTGTVVQVYLLADAVPTDTWTSEAPSVGHEGGIS</sequence>
<evidence type="ECO:0000313" key="2">
    <source>
        <dbReference type="EMBL" id="QEL19881.1"/>
    </source>
</evidence>
<dbReference type="OrthoDB" id="277898at2"/>
<dbReference type="InterPro" id="IPR018745">
    <property type="entry name" value="MpsC"/>
</dbReference>